<feature type="transmembrane region" description="Helical" evidence="11">
    <location>
        <begin position="37"/>
        <end position="65"/>
    </location>
</feature>
<feature type="transmembrane region" description="Helical" evidence="11">
    <location>
        <begin position="422"/>
        <end position="443"/>
    </location>
</feature>
<dbReference type="Proteomes" id="UP000786811">
    <property type="component" value="Unassembled WGS sequence"/>
</dbReference>
<keyword evidence="7 11" id="KW-0472">Membrane</keyword>
<dbReference type="GO" id="GO:0030258">
    <property type="term" value="P:lipid modification"/>
    <property type="evidence" value="ECO:0007669"/>
    <property type="project" value="TreeGrafter"/>
</dbReference>
<dbReference type="GO" id="GO:0071617">
    <property type="term" value="F:lysophospholipid acyltransferase activity"/>
    <property type="evidence" value="ECO:0007669"/>
    <property type="project" value="TreeGrafter"/>
</dbReference>
<keyword evidence="8 12" id="KW-0012">Acyltransferase</keyword>
<dbReference type="EMBL" id="CAJNRD030001120">
    <property type="protein sequence ID" value="CAG5093602.1"/>
    <property type="molecule type" value="Genomic_DNA"/>
</dbReference>
<dbReference type="InterPro" id="IPR004299">
    <property type="entry name" value="MBOAT_fam"/>
</dbReference>
<organism evidence="12 13">
    <name type="scientific">Cotesia congregata</name>
    <name type="common">Parasitoid wasp</name>
    <name type="synonym">Apanteles congregatus</name>
    <dbReference type="NCBI Taxonomy" id="51543"/>
    <lineage>
        <taxon>Eukaryota</taxon>
        <taxon>Metazoa</taxon>
        <taxon>Ecdysozoa</taxon>
        <taxon>Arthropoda</taxon>
        <taxon>Hexapoda</taxon>
        <taxon>Insecta</taxon>
        <taxon>Pterygota</taxon>
        <taxon>Neoptera</taxon>
        <taxon>Endopterygota</taxon>
        <taxon>Hymenoptera</taxon>
        <taxon>Apocrita</taxon>
        <taxon>Ichneumonoidea</taxon>
        <taxon>Braconidae</taxon>
        <taxon>Microgastrinae</taxon>
        <taxon>Cotesia</taxon>
    </lineage>
</organism>
<feature type="transmembrane region" description="Helical" evidence="11">
    <location>
        <begin position="77"/>
        <end position="97"/>
    </location>
</feature>
<comment type="pathway">
    <text evidence="2">Lipid metabolism; phospholipid metabolism.</text>
</comment>
<evidence type="ECO:0000256" key="10">
    <source>
        <dbReference type="ARBA" id="ARBA00093678"/>
    </source>
</evidence>
<sequence>MIIDDIIYVGLLLGLIGFGNYFRTIKNPFNKQWVSTGVGFFVSLIVSGWDILHPIAMTIVCAVILSQLAPRIRHTASFFFSFFYLLIISRLTHLFGLPEISTHTNLILMLMTLKYGGMGFELNSALEDFKNNPDVQCYKAMKNITFLDVVHYGWSYMGILTGPFYRYRTYWDCINRKFSDYIECWEPTLYKIKLIGVSAVLFLFTSNIWPNFYVLTEEFQQRSFWYRLSFIIPAFLTFRTRLYVGMMFSECVCQMAGLGVYPICSQPQPGLGPKDYKAAEQIALNPEKIKDEKMDFETVFNIDWWGVEKSYLVRTAMKRWNITVQYWMATYVYKVFPWKNLRIPATFFVSTIWHGYAFGYYVGIFSVITYLPLEDLYVKFYNQAEEGSSARTRWWCLMWFMRFFCMAYLSFGFQLLTFENNYIYYKSIYLVGHIIGIIMYIIGRTLKPYLITKTNDQKL</sequence>
<protein>
    <recommendedName>
        <fullName evidence="10">Lysophospholipid acyltransferase 7</fullName>
    </recommendedName>
</protein>
<keyword evidence="4" id="KW-0808">Transferase</keyword>
<evidence type="ECO:0000256" key="7">
    <source>
        <dbReference type="ARBA" id="ARBA00023136"/>
    </source>
</evidence>
<gene>
    <name evidence="12" type="ORF">HICCMSTLAB_LOCUS6938</name>
</gene>
<evidence type="ECO:0000256" key="3">
    <source>
        <dbReference type="ARBA" id="ARBA00010323"/>
    </source>
</evidence>
<evidence type="ECO:0000256" key="6">
    <source>
        <dbReference type="ARBA" id="ARBA00022989"/>
    </source>
</evidence>
<evidence type="ECO:0000256" key="2">
    <source>
        <dbReference type="ARBA" id="ARBA00005074"/>
    </source>
</evidence>
<evidence type="ECO:0000256" key="5">
    <source>
        <dbReference type="ARBA" id="ARBA00022692"/>
    </source>
</evidence>
<feature type="transmembrane region" description="Helical" evidence="11">
    <location>
        <begin position="6"/>
        <end position="25"/>
    </location>
</feature>
<keyword evidence="6 11" id="KW-1133">Transmembrane helix</keyword>
<comment type="caution">
    <text evidence="12">The sequence shown here is derived from an EMBL/GenBank/DDBJ whole genome shotgun (WGS) entry which is preliminary data.</text>
</comment>
<dbReference type="GO" id="GO:0006661">
    <property type="term" value="P:phosphatidylinositol biosynthetic process"/>
    <property type="evidence" value="ECO:0007669"/>
    <property type="project" value="TreeGrafter"/>
</dbReference>
<reference evidence="12" key="1">
    <citation type="submission" date="2021-04" db="EMBL/GenBank/DDBJ databases">
        <authorList>
            <person name="Chebbi M.A.C M."/>
        </authorList>
    </citation>
    <scope>NUCLEOTIDE SEQUENCE</scope>
</reference>
<dbReference type="OrthoDB" id="7663182at2759"/>
<evidence type="ECO:0000256" key="11">
    <source>
        <dbReference type="SAM" id="Phobius"/>
    </source>
</evidence>
<dbReference type="GO" id="GO:0044233">
    <property type="term" value="C:mitochondria-associated endoplasmic reticulum membrane contact site"/>
    <property type="evidence" value="ECO:0007669"/>
    <property type="project" value="TreeGrafter"/>
</dbReference>
<keyword evidence="5 11" id="KW-0812">Transmembrane</keyword>
<comment type="subcellular location">
    <subcellularLocation>
        <location evidence="1">Membrane</location>
        <topology evidence="1">Multi-pass membrane protein</topology>
    </subcellularLocation>
</comment>
<comment type="similarity">
    <text evidence="3">Belongs to the membrane-bound acyltransferase family.</text>
</comment>
<accession>A0A8J2HCP6</accession>
<dbReference type="PANTHER" id="PTHR13906:SF16">
    <property type="entry name" value="LYSOPHOSPHOLIPID ACYLTRANSFERASE 7"/>
    <property type="match status" value="1"/>
</dbReference>
<evidence type="ECO:0000256" key="4">
    <source>
        <dbReference type="ARBA" id="ARBA00022679"/>
    </source>
</evidence>
<comment type="pathway">
    <text evidence="9">Phospholipid metabolism.</text>
</comment>
<feature type="transmembrane region" description="Helical" evidence="11">
    <location>
        <begin position="394"/>
        <end position="416"/>
    </location>
</feature>
<dbReference type="Pfam" id="PF03062">
    <property type="entry name" value="MBOAT"/>
    <property type="match status" value="1"/>
</dbReference>
<name>A0A8J2HCP6_COTCN</name>
<evidence type="ECO:0000256" key="1">
    <source>
        <dbReference type="ARBA" id="ARBA00004141"/>
    </source>
</evidence>
<dbReference type="PANTHER" id="PTHR13906">
    <property type="entry name" value="PORCUPINE"/>
    <property type="match status" value="1"/>
</dbReference>
<evidence type="ECO:0000256" key="9">
    <source>
        <dbReference type="ARBA" id="ARBA00025707"/>
    </source>
</evidence>
<dbReference type="AlphaFoldDB" id="A0A8J2HCP6"/>
<dbReference type="GO" id="GO:0016020">
    <property type="term" value="C:membrane"/>
    <property type="evidence" value="ECO:0007669"/>
    <property type="project" value="UniProtKB-SubCell"/>
</dbReference>
<evidence type="ECO:0000256" key="8">
    <source>
        <dbReference type="ARBA" id="ARBA00023315"/>
    </source>
</evidence>
<feature type="transmembrane region" description="Helical" evidence="11">
    <location>
        <begin position="224"/>
        <end position="244"/>
    </location>
</feature>
<feature type="transmembrane region" description="Helical" evidence="11">
    <location>
        <begin position="194"/>
        <end position="212"/>
    </location>
</feature>
<evidence type="ECO:0000313" key="12">
    <source>
        <dbReference type="EMBL" id="CAG5093602.1"/>
    </source>
</evidence>
<dbReference type="InterPro" id="IPR049941">
    <property type="entry name" value="LPLAT_7/PORCN-like"/>
</dbReference>
<feature type="transmembrane region" description="Helical" evidence="11">
    <location>
        <begin position="356"/>
        <end position="373"/>
    </location>
</feature>
<keyword evidence="13" id="KW-1185">Reference proteome</keyword>
<proteinExistence type="inferred from homology"/>
<evidence type="ECO:0000313" key="13">
    <source>
        <dbReference type="Proteomes" id="UP000786811"/>
    </source>
</evidence>